<evidence type="ECO:0000259" key="1">
    <source>
        <dbReference type="Pfam" id="PF00586"/>
    </source>
</evidence>
<organism evidence="2 3">
    <name type="scientific">Buchnera aphidicola</name>
    <name type="common">Macrosiphum albifrons</name>
    <dbReference type="NCBI Taxonomy" id="2994844"/>
    <lineage>
        <taxon>Bacteria</taxon>
        <taxon>Pseudomonadati</taxon>
        <taxon>Pseudomonadota</taxon>
        <taxon>Gammaproteobacteria</taxon>
        <taxon>Enterobacterales</taxon>
        <taxon>Erwiniaceae</taxon>
        <taxon>Buchnera</taxon>
    </lineage>
</organism>
<dbReference type="SUPFAM" id="SSF55326">
    <property type="entry name" value="PurM N-terminal domain-like"/>
    <property type="match status" value="1"/>
</dbReference>
<protein>
    <submittedName>
        <fullName evidence="2">AIR synthase related protein</fullName>
    </submittedName>
</protein>
<accession>A0AAJ5PU86</accession>
<dbReference type="Proteomes" id="UP001163094">
    <property type="component" value="Chromosome"/>
</dbReference>
<reference evidence="2" key="1">
    <citation type="submission" date="2022-11" db="EMBL/GenBank/DDBJ databases">
        <title>The whole genome sequencing of pests is an important tool to study the evolution of the plant-insect interaction and insecticide resistance.</title>
        <authorList>
            <person name="Kananovich Y."/>
        </authorList>
    </citation>
    <scope>NUCLEOTIDE SEQUENCE</scope>
    <source>
        <strain evidence="2">BSU_Mac_2017</strain>
    </source>
</reference>
<feature type="domain" description="PurM-like N-terminal" evidence="1">
    <location>
        <begin position="6"/>
        <end position="46"/>
    </location>
</feature>
<dbReference type="Pfam" id="PF00586">
    <property type="entry name" value="AIRS"/>
    <property type="match status" value="1"/>
</dbReference>
<dbReference type="EMBL" id="CP113409">
    <property type="protein sequence ID" value="WAI11647.1"/>
    <property type="molecule type" value="Genomic_DNA"/>
</dbReference>
<dbReference type="InterPro" id="IPR036921">
    <property type="entry name" value="PurM-like_N_sf"/>
</dbReference>
<dbReference type="InterPro" id="IPR016188">
    <property type="entry name" value="PurM-like_N"/>
</dbReference>
<proteinExistence type="predicted"/>
<dbReference type="AlphaFoldDB" id="A0AAJ5PU86"/>
<evidence type="ECO:0000313" key="3">
    <source>
        <dbReference type="Proteomes" id="UP001163094"/>
    </source>
</evidence>
<gene>
    <name evidence="2" type="ORF">OW721_02340</name>
</gene>
<dbReference type="Gene3D" id="3.30.1330.10">
    <property type="entry name" value="PurM-like, N-terminal domain"/>
    <property type="match status" value="1"/>
</dbReference>
<sequence length="49" mass="5358">MKALIFLKNISPQDLAYKTVTVNLSDLTAMGAVTKWTTLSITMPKSDSL</sequence>
<name>A0AAJ5PU86_9GAMM</name>
<evidence type="ECO:0000313" key="2">
    <source>
        <dbReference type="EMBL" id="WAI11647.1"/>
    </source>
</evidence>